<proteinExistence type="predicted"/>
<reference evidence="1" key="1">
    <citation type="journal article" date="2021" name="Proc. Natl. Acad. Sci. U.S.A.">
        <title>A Catalog of Tens of Thousands of Viruses from Human Metagenomes Reveals Hidden Associations with Chronic Diseases.</title>
        <authorList>
            <person name="Tisza M.J."/>
            <person name="Buck C.B."/>
        </authorList>
    </citation>
    <scope>NUCLEOTIDE SEQUENCE</scope>
    <source>
        <strain evidence="1">CtPuP5</strain>
    </source>
</reference>
<dbReference type="SUPFAM" id="SSF58113">
    <property type="entry name" value="Apolipoprotein A-I"/>
    <property type="match status" value="1"/>
</dbReference>
<dbReference type="EMBL" id="BK014662">
    <property type="protein sequence ID" value="DAD66571.1"/>
    <property type="molecule type" value="Genomic_DNA"/>
</dbReference>
<sequence>MIQEVYNDYGFIENDYLYTLPEERRDWRIKIENEIEEAKVEINTNVDEAEEKVSNDVVEAKNEINTNVENSKEEVINELHTTVNSYVINAKNEIISNDNSNKENILTTIKGWLKI</sequence>
<name>A0A8S5L9E1_9CAUD</name>
<protein>
    <submittedName>
        <fullName evidence="1">Uncharacterized protein</fullName>
    </submittedName>
</protein>
<organism evidence="1">
    <name type="scientific">Myoviridae sp. ctPuP5</name>
    <dbReference type="NCBI Taxonomy" id="2823543"/>
    <lineage>
        <taxon>Viruses</taxon>
        <taxon>Duplodnaviria</taxon>
        <taxon>Heunggongvirae</taxon>
        <taxon>Uroviricota</taxon>
        <taxon>Caudoviricetes</taxon>
    </lineage>
</organism>
<accession>A0A8S5L9E1</accession>
<evidence type="ECO:0000313" key="1">
    <source>
        <dbReference type="EMBL" id="DAD66571.1"/>
    </source>
</evidence>